<dbReference type="Pfam" id="PF03033">
    <property type="entry name" value="Glyco_transf_28"/>
    <property type="match status" value="1"/>
</dbReference>
<feature type="compositionally biased region" description="Basic and acidic residues" evidence="4">
    <location>
        <begin position="685"/>
        <end position="701"/>
    </location>
</feature>
<sequence>MASARPTSTRRRSSRHGSIRSEDWPEEVNEPDRRDWEHMEFHGDGLNTGVRVLGDGRLDIKINEHKPSIAGLLNRMQNTPLASDLESLEQEPTPEAMPKDEGKYFPLQLNIVIQVIGSRGDIQPFVALGKELKEHGHRVRLATHLAFRDFVLGSGLEFFNIGGDPEELMAFMVKNPGLLPGLSTIRSGAIKKRRADMKSIIHGCWRSCIETGDGTDLHQIKEDLWSDTVDYRRRPFIADAIIANPPSLAHIHCAQRLGVPLHMMFTMPWTPTQSFSHPLAVLNQDGCKPTVANFVSYAVVDMMIWEGLGDLVNTWRKKFLALDDLDAITAPSLIHRLHIPYSYLWSPALLPKPKDWPENVDICGFSFLPTKSDYEPPKEIADFLEAGPTPIYVGFGSIVVDDQVSLTKIVFEAIQNAGQRAIVSKGWGNLGVDEVDVPDNILIIGSVPHDWLFQQVSCVIHHGGAGTTAAGLSLACPTIIIPFFGDQQFWGKIVARAGAGPVPIPHKQLTAEKLTEAIQTALQPSTKEKAQEISEKMKNESGVRDGVRSFHRHLDLETLRCAICPSRPAVWHIKHTDIGLSAFAASVLVEMGRLKPDDVVLNRAQEYDTYRDPVGPISASTQVLVGAIANFVTGLADLPMTVVTDMVSAGRAIGNPHNHTDPSQACHWKDRRKRQRGESSESDDFSQHEESDEQSSQHEEPNEQSSSTQTPTRDLFDSDDGSSLSDSSNIDRSDSDTSGTSLDRRRSLQLEKSITMTCGTQKKKSALTEAQYHGGRMSKKFLKTVIWLPTDLTLSLSKGFHNAPKLYHDPMVKSIPKVIGLRSGLRAAGKEFRDGFYYGVTGLVTQPEYGYKHGGAAGMAKGIGKGIGGVFFKPPAGIWGLAGYPLVGLRRKLQVSLGKAQQDAIVYSRIAQGQEEMRKSSADERAEVARQWFILEEDLRTTKRHSSHYIRSHGHLP</sequence>
<dbReference type="GO" id="GO:0016906">
    <property type="term" value="F:sterol 3-beta-glucosyltransferase activity"/>
    <property type="evidence" value="ECO:0007669"/>
    <property type="project" value="UniProtKB-ARBA"/>
</dbReference>
<dbReference type="Gene3D" id="3.40.50.2000">
    <property type="entry name" value="Glycogen Phosphorylase B"/>
    <property type="match status" value="2"/>
</dbReference>
<dbReference type="InterPro" id="IPR004276">
    <property type="entry name" value="GlycoTrans_28_N"/>
</dbReference>
<keyword evidence="3" id="KW-0443">Lipid metabolism</keyword>
<comment type="subcellular location">
    <subcellularLocation>
        <location evidence="1">Endomembrane system</location>
        <topology evidence="1">Peripheral membrane protein</topology>
    </subcellularLocation>
</comment>
<dbReference type="GO" id="GO:0012505">
    <property type="term" value="C:endomembrane system"/>
    <property type="evidence" value="ECO:0007669"/>
    <property type="project" value="UniProtKB-SubCell"/>
</dbReference>
<protein>
    <submittedName>
        <fullName evidence="7">Uncharacterized protein</fullName>
    </submittedName>
</protein>
<dbReference type="EMBL" id="MDYN01000003">
    <property type="protein sequence ID" value="OQD89083.1"/>
    <property type="molecule type" value="Genomic_DNA"/>
</dbReference>
<evidence type="ECO:0000259" key="5">
    <source>
        <dbReference type="Pfam" id="PF03033"/>
    </source>
</evidence>
<keyword evidence="2" id="KW-0808">Transferase</keyword>
<evidence type="ECO:0000256" key="2">
    <source>
        <dbReference type="ARBA" id="ARBA00022679"/>
    </source>
</evidence>
<evidence type="ECO:0000256" key="3">
    <source>
        <dbReference type="ARBA" id="ARBA00023098"/>
    </source>
</evidence>
<dbReference type="InterPro" id="IPR002213">
    <property type="entry name" value="UDP_glucos_trans"/>
</dbReference>
<dbReference type="Pfam" id="PF06722">
    <property type="entry name" value="EryCIII-like_C"/>
    <property type="match status" value="1"/>
</dbReference>
<dbReference type="InterPro" id="IPR050426">
    <property type="entry name" value="Glycosyltransferase_28"/>
</dbReference>
<comment type="caution">
    <text evidence="7">The sequence shown here is derived from an EMBL/GenBank/DDBJ whole genome shotgun (WGS) entry which is preliminary data.</text>
</comment>
<accession>A0A1V6QIP7</accession>
<evidence type="ECO:0000313" key="7">
    <source>
        <dbReference type="EMBL" id="OQD89083.1"/>
    </source>
</evidence>
<evidence type="ECO:0000313" key="8">
    <source>
        <dbReference type="Proteomes" id="UP000191672"/>
    </source>
</evidence>
<dbReference type="PANTHER" id="PTHR48050:SF13">
    <property type="entry name" value="STEROL 3-BETA-GLUCOSYLTRANSFERASE UGT80A2"/>
    <property type="match status" value="1"/>
</dbReference>
<dbReference type="InterPro" id="IPR010610">
    <property type="entry name" value="EryCIII-like_C"/>
</dbReference>
<keyword evidence="8" id="KW-1185">Reference proteome</keyword>
<dbReference type="PANTHER" id="PTHR48050">
    <property type="entry name" value="STEROL 3-BETA-GLUCOSYLTRANSFERASE"/>
    <property type="match status" value="1"/>
</dbReference>
<evidence type="ECO:0000256" key="1">
    <source>
        <dbReference type="ARBA" id="ARBA00004184"/>
    </source>
</evidence>
<evidence type="ECO:0000256" key="4">
    <source>
        <dbReference type="SAM" id="MobiDB-lite"/>
    </source>
</evidence>
<dbReference type="STRING" id="416450.A0A1V6QIP7"/>
<organism evidence="7 8">
    <name type="scientific">Penicillium antarcticum</name>
    <dbReference type="NCBI Taxonomy" id="416450"/>
    <lineage>
        <taxon>Eukaryota</taxon>
        <taxon>Fungi</taxon>
        <taxon>Dikarya</taxon>
        <taxon>Ascomycota</taxon>
        <taxon>Pezizomycotina</taxon>
        <taxon>Eurotiomycetes</taxon>
        <taxon>Eurotiomycetidae</taxon>
        <taxon>Eurotiales</taxon>
        <taxon>Aspergillaceae</taxon>
        <taxon>Penicillium</taxon>
    </lineage>
</organism>
<dbReference type="OrthoDB" id="5835829at2759"/>
<gene>
    <name evidence="7" type="ORF">PENANT_c003G01867</name>
</gene>
<feature type="compositionally biased region" description="Polar residues" evidence="4">
    <location>
        <begin position="703"/>
        <end position="712"/>
    </location>
</feature>
<dbReference type="GO" id="GO:0005975">
    <property type="term" value="P:carbohydrate metabolic process"/>
    <property type="evidence" value="ECO:0007669"/>
    <property type="project" value="InterPro"/>
</dbReference>
<name>A0A1V6QIP7_9EURO</name>
<dbReference type="FunFam" id="3.40.50.2000:FF:000100">
    <property type="entry name" value="Glycosyltransferase family 1 protein"/>
    <property type="match status" value="1"/>
</dbReference>
<feature type="domain" description="Glycosyltransferase family 28 N-terminal" evidence="5">
    <location>
        <begin position="111"/>
        <end position="274"/>
    </location>
</feature>
<dbReference type="AlphaFoldDB" id="A0A1V6QIP7"/>
<feature type="region of interest" description="Disordered" evidence="4">
    <location>
        <begin position="1"/>
        <end position="31"/>
    </location>
</feature>
<dbReference type="CDD" id="cd03784">
    <property type="entry name" value="GT1_Gtf-like"/>
    <property type="match status" value="1"/>
</dbReference>
<dbReference type="GO" id="GO:0006629">
    <property type="term" value="P:lipid metabolic process"/>
    <property type="evidence" value="ECO:0007669"/>
    <property type="project" value="UniProtKB-KW"/>
</dbReference>
<feature type="region of interest" description="Disordered" evidence="4">
    <location>
        <begin position="653"/>
        <end position="748"/>
    </location>
</feature>
<reference evidence="8" key="1">
    <citation type="journal article" date="2017" name="Nat. Microbiol.">
        <title>Global analysis of biosynthetic gene clusters reveals vast potential of secondary metabolite production in Penicillium species.</title>
        <authorList>
            <person name="Nielsen J.C."/>
            <person name="Grijseels S."/>
            <person name="Prigent S."/>
            <person name="Ji B."/>
            <person name="Dainat J."/>
            <person name="Nielsen K.F."/>
            <person name="Frisvad J.C."/>
            <person name="Workman M."/>
            <person name="Nielsen J."/>
        </authorList>
    </citation>
    <scope>NUCLEOTIDE SEQUENCE [LARGE SCALE GENOMIC DNA]</scope>
    <source>
        <strain evidence="8">IBT 31811</strain>
    </source>
</reference>
<dbReference type="FunFam" id="3.40.50.2000:FF:000009">
    <property type="entry name" value="Sterol 3-beta-glucosyltransferase UGT80A2"/>
    <property type="match status" value="1"/>
</dbReference>
<proteinExistence type="predicted"/>
<dbReference type="SUPFAM" id="SSF53756">
    <property type="entry name" value="UDP-Glycosyltransferase/glycogen phosphorylase"/>
    <property type="match status" value="1"/>
</dbReference>
<evidence type="ECO:0000259" key="6">
    <source>
        <dbReference type="Pfam" id="PF06722"/>
    </source>
</evidence>
<dbReference type="Proteomes" id="UP000191672">
    <property type="component" value="Unassembled WGS sequence"/>
</dbReference>
<feature type="domain" description="Erythromycin biosynthesis protein CIII-like C-terminal" evidence="6">
    <location>
        <begin position="435"/>
        <end position="538"/>
    </location>
</feature>
<feature type="compositionally biased region" description="Basic residues" evidence="4">
    <location>
        <begin position="8"/>
        <end position="18"/>
    </location>
</feature>